<dbReference type="EMBL" id="LC519601">
    <property type="protein sequence ID" value="BBU72753.1"/>
    <property type="molecule type" value="Genomic_DNA"/>
</dbReference>
<organism evidence="1 2">
    <name type="scientific">Cronobacter phage vB_CsaP_009</name>
    <dbReference type="NCBI Taxonomy" id="2699738"/>
    <lineage>
        <taxon>Viruses</taxon>
        <taxon>Duplodnaviria</taxon>
        <taxon>Heunggongvirae</taxon>
        <taxon>Uroviricota</taxon>
        <taxon>Caudoviricetes</taxon>
        <taxon>Grimontviridae</taxon>
        <taxon>Privateervirus</taxon>
        <taxon>Privateervirus pv009</taxon>
    </lineage>
</organism>
<evidence type="ECO:0000313" key="2">
    <source>
        <dbReference type="Proteomes" id="UP000479051"/>
    </source>
</evidence>
<dbReference type="KEGG" id="vg:55603541"/>
<protein>
    <submittedName>
        <fullName evidence="1">Uncharacterized protein</fullName>
    </submittedName>
</protein>
<dbReference type="Proteomes" id="UP000479051">
    <property type="component" value="Segment"/>
</dbReference>
<dbReference type="GeneID" id="55603541"/>
<name>A0A679FGJ4_9CAUD</name>
<accession>A0A679FGJ4</accession>
<reference evidence="1 2" key="1">
    <citation type="submission" date="2020-01" db="EMBL/GenBank/DDBJ databases">
        <title>Isolation, characterization and genomic analysis of a lytic bacteriophage vB_CsaP_009 infecting Cronobacter.</title>
        <authorList>
            <person name="Soleimani-Delfan A."/>
            <person name="Shahin K."/>
            <person name="Barazandeh M."/>
            <person name="Komijani M."/>
        </authorList>
    </citation>
    <scope>NUCLEOTIDE SEQUENCE [LARGE SCALE GENOMIC DNA]</scope>
</reference>
<proteinExistence type="predicted"/>
<sequence>MSIYNELDRIVKTTENMDREVIPDFVISRLKHLIRMNRVQEGSCPVCGIKGLHVCPGAKYYGRGDTKYTKHSPLDISDIIIDNTTFSLDNLRNK</sequence>
<evidence type="ECO:0000313" key="1">
    <source>
        <dbReference type="EMBL" id="BBU72753.1"/>
    </source>
</evidence>
<keyword evidence="2" id="KW-1185">Reference proteome</keyword>
<dbReference type="RefSeq" id="YP_009833486.1">
    <property type="nucleotide sequence ID" value="NC_048664.1"/>
</dbReference>